<evidence type="ECO:0000256" key="8">
    <source>
        <dbReference type="ARBA" id="ARBA00023315"/>
    </source>
</evidence>
<organism evidence="11 12">
    <name type="scientific">Durusdinium trenchii</name>
    <dbReference type="NCBI Taxonomy" id="1381693"/>
    <lineage>
        <taxon>Eukaryota</taxon>
        <taxon>Sar</taxon>
        <taxon>Alveolata</taxon>
        <taxon>Dinophyceae</taxon>
        <taxon>Suessiales</taxon>
        <taxon>Symbiodiniaceae</taxon>
        <taxon>Durusdinium</taxon>
    </lineage>
</organism>
<keyword evidence="3" id="KW-0808">Transferase</keyword>
<reference evidence="11 12" key="1">
    <citation type="submission" date="2024-02" db="EMBL/GenBank/DDBJ databases">
        <authorList>
            <person name="Chen Y."/>
            <person name="Shah S."/>
            <person name="Dougan E. K."/>
            <person name="Thang M."/>
            <person name="Chan C."/>
        </authorList>
    </citation>
    <scope>NUCLEOTIDE SEQUENCE [LARGE SCALE GENOMIC DNA]</scope>
</reference>
<evidence type="ECO:0000313" key="12">
    <source>
        <dbReference type="Proteomes" id="UP001642484"/>
    </source>
</evidence>
<comment type="subcellular location">
    <subcellularLocation>
        <location evidence="1">Membrane</location>
    </subcellularLocation>
</comment>
<keyword evidence="12" id="KW-1185">Reference proteome</keyword>
<evidence type="ECO:0000256" key="2">
    <source>
        <dbReference type="ARBA" id="ARBA00008655"/>
    </source>
</evidence>
<feature type="compositionally biased region" description="Acidic residues" evidence="9">
    <location>
        <begin position="88"/>
        <end position="112"/>
    </location>
</feature>
<keyword evidence="5" id="KW-1133">Transmembrane helix</keyword>
<protein>
    <recommendedName>
        <fullName evidence="10">Phospholipid/glycerol acyltransferase domain-containing protein</fullName>
    </recommendedName>
</protein>
<dbReference type="PANTHER" id="PTHR23063:SF52">
    <property type="entry name" value="LYSOPHOSPHATIDYLCHOLINE ACYLTRANSFERASE"/>
    <property type="match status" value="1"/>
</dbReference>
<keyword evidence="8" id="KW-0012">Acyltransferase</keyword>
<evidence type="ECO:0000259" key="10">
    <source>
        <dbReference type="SMART" id="SM00563"/>
    </source>
</evidence>
<dbReference type="SMART" id="SM00563">
    <property type="entry name" value="PlsC"/>
    <property type="match status" value="1"/>
</dbReference>
<dbReference type="PANTHER" id="PTHR23063">
    <property type="entry name" value="PHOSPHOLIPID ACYLTRANSFERASE"/>
    <property type="match status" value="1"/>
</dbReference>
<comment type="caution">
    <text evidence="11">The sequence shown here is derived from an EMBL/GenBank/DDBJ whole genome shotgun (WGS) entry which is preliminary data.</text>
</comment>
<keyword evidence="4" id="KW-0812">Transmembrane</keyword>
<gene>
    <name evidence="11" type="ORF">CCMP2556_LOCUS7534</name>
</gene>
<evidence type="ECO:0000256" key="5">
    <source>
        <dbReference type="ARBA" id="ARBA00022989"/>
    </source>
</evidence>
<dbReference type="EMBL" id="CAXAMN010003335">
    <property type="protein sequence ID" value="CAK9004063.1"/>
    <property type="molecule type" value="Genomic_DNA"/>
</dbReference>
<dbReference type="Pfam" id="PF01553">
    <property type="entry name" value="Acyltransferase"/>
    <property type="match status" value="1"/>
</dbReference>
<evidence type="ECO:0000256" key="9">
    <source>
        <dbReference type="SAM" id="MobiDB-lite"/>
    </source>
</evidence>
<proteinExistence type="inferred from homology"/>
<dbReference type="InterPro" id="IPR002123">
    <property type="entry name" value="Plipid/glycerol_acylTrfase"/>
</dbReference>
<feature type="domain" description="Phospholipid/glycerol acyltransferase" evidence="10">
    <location>
        <begin position="375"/>
        <end position="494"/>
    </location>
</feature>
<evidence type="ECO:0000256" key="1">
    <source>
        <dbReference type="ARBA" id="ARBA00004370"/>
    </source>
</evidence>
<evidence type="ECO:0000256" key="3">
    <source>
        <dbReference type="ARBA" id="ARBA00022679"/>
    </source>
</evidence>
<evidence type="ECO:0000256" key="6">
    <source>
        <dbReference type="ARBA" id="ARBA00023098"/>
    </source>
</evidence>
<keyword evidence="7" id="KW-0472">Membrane</keyword>
<comment type="similarity">
    <text evidence="2">Belongs to the 1-acyl-sn-glycerol-3-phosphate acyltransferase family.</text>
</comment>
<accession>A0ABP0INZ7</accession>
<sequence>MPSRVWPNGRLYVRNLPGWWRWNDVEAWVLSLDIPKPAWRKAFEGEDLSSSYIHWRNEKQEPAEEEEVQEEEDNEEMAWYREAAKEEVGEEAQEGEETEEAEEEAKEGEETQEGPTMALPWLQEGHQPSRYVHAVSAEHDLGLREFRASVSVITRRGARIMERALDEKRALRLASISLLSKTLAGRHPEYFYEDISENVEQPISLENGLYMVQQRREVALAKLGVGTRVRTLKTENGKWLPAIVGAGHECYEYDTPGWPPYALFKVERAAAERAERVFQDAPDEQSLQSAQAGGGVCLLPFRLISFATRFGKAEGQSFRLWGGTVVAPGGSSDDEEFIGYKVLVFCLTILTVWSADPQVFHKERLDWIGRPGKHPVLVPNHISMLEAFYLEYLTWGMSGCVAKSQFAIPGVRSATQFSNAVAVDTKDKDVKQKVNEGILKFVHNEPDEKGRYPCGRAFVIYPEGITNSQRGLFRFNTGAFATGMAVQPVVQRFPYKYMNPAWVSDSRISRGNDLPWMMLRVRRRRRLRRQVKICEIWEPIEAERNDAVLYASNVPLVFLCAKGVVGRCVCVCNSARVGNRKRPLFSCWTSRIRSYRGFIEGYRPNLRAL</sequence>
<evidence type="ECO:0000313" key="11">
    <source>
        <dbReference type="EMBL" id="CAK9004063.1"/>
    </source>
</evidence>
<feature type="region of interest" description="Disordered" evidence="9">
    <location>
        <begin position="85"/>
        <end position="115"/>
    </location>
</feature>
<dbReference type="Proteomes" id="UP001642484">
    <property type="component" value="Unassembled WGS sequence"/>
</dbReference>
<keyword evidence="6" id="KW-0443">Lipid metabolism</keyword>
<evidence type="ECO:0000256" key="4">
    <source>
        <dbReference type="ARBA" id="ARBA00022692"/>
    </source>
</evidence>
<dbReference type="SUPFAM" id="SSF69593">
    <property type="entry name" value="Glycerol-3-phosphate (1)-acyltransferase"/>
    <property type="match status" value="1"/>
</dbReference>
<evidence type="ECO:0000256" key="7">
    <source>
        <dbReference type="ARBA" id="ARBA00023136"/>
    </source>
</evidence>
<name>A0ABP0INZ7_9DINO</name>